<evidence type="ECO:0000259" key="11">
    <source>
        <dbReference type="Pfam" id="PF00593"/>
    </source>
</evidence>
<evidence type="ECO:0000256" key="3">
    <source>
        <dbReference type="ARBA" id="ARBA00022452"/>
    </source>
</evidence>
<protein>
    <submittedName>
        <fullName evidence="13">Iron complex outermembrane receptor protein</fullName>
    </submittedName>
</protein>
<evidence type="ECO:0000313" key="14">
    <source>
        <dbReference type="Proteomes" id="UP000323136"/>
    </source>
</evidence>
<evidence type="ECO:0000256" key="5">
    <source>
        <dbReference type="ARBA" id="ARBA00023077"/>
    </source>
</evidence>
<keyword evidence="14" id="KW-1185">Reference proteome</keyword>
<dbReference type="SUPFAM" id="SSF56935">
    <property type="entry name" value="Porins"/>
    <property type="match status" value="1"/>
</dbReference>
<dbReference type="Proteomes" id="UP000323136">
    <property type="component" value="Unassembled WGS sequence"/>
</dbReference>
<dbReference type="InterPro" id="IPR039426">
    <property type="entry name" value="TonB-dep_rcpt-like"/>
</dbReference>
<evidence type="ECO:0000259" key="12">
    <source>
        <dbReference type="Pfam" id="PF07715"/>
    </source>
</evidence>
<accession>A0A5S5DT12</accession>
<dbReference type="InterPro" id="IPR008969">
    <property type="entry name" value="CarboxyPept-like_regulatory"/>
</dbReference>
<keyword evidence="4 8" id="KW-0812">Transmembrane</keyword>
<name>A0A5S5DT12_9FLAO</name>
<dbReference type="PROSITE" id="PS52016">
    <property type="entry name" value="TONB_DEPENDENT_REC_3"/>
    <property type="match status" value="1"/>
</dbReference>
<keyword evidence="10" id="KW-0732">Signal</keyword>
<evidence type="ECO:0000313" key="13">
    <source>
        <dbReference type="EMBL" id="TYP98915.1"/>
    </source>
</evidence>
<feature type="signal peptide" evidence="10">
    <location>
        <begin position="1"/>
        <end position="25"/>
    </location>
</feature>
<dbReference type="Gene3D" id="2.170.130.10">
    <property type="entry name" value="TonB-dependent receptor, plug domain"/>
    <property type="match status" value="1"/>
</dbReference>
<evidence type="ECO:0000256" key="6">
    <source>
        <dbReference type="ARBA" id="ARBA00023136"/>
    </source>
</evidence>
<comment type="caution">
    <text evidence="13">The sequence shown here is derived from an EMBL/GenBank/DDBJ whole genome shotgun (WGS) entry which is preliminary data.</text>
</comment>
<dbReference type="PANTHER" id="PTHR47234">
    <property type="match status" value="1"/>
</dbReference>
<dbReference type="InterPro" id="IPR037066">
    <property type="entry name" value="Plug_dom_sf"/>
</dbReference>
<evidence type="ECO:0000256" key="8">
    <source>
        <dbReference type="PROSITE-ProRule" id="PRU01360"/>
    </source>
</evidence>
<dbReference type="AlphaFoldDB" id="A0A5S5DT12"/>
<feature type="chain" id="PRO_5024320309" evidence="10">
    <location>
        <begin position="26"/>
        <end position="977"/>
    </location>
</feature>
<keyword evidence="2 8" id="KW-0813">Transport</keyword>
<dbReference type="InterPro" id="IPR000531">
    <property type="entry name" value="Beta-barrel_TonB"/>
</dbReference>
<feature type="domain" description="TonB-dependent receptor plug" evidence="12">
    <location>
        <begin position="220"/>
        <end position="342"/>
    </location>
</feature>
<keyword evidence="5 9" id="KW-0798">TonB box</keyword>
<dbReference type="Pfam" id="PF13715">
    <property type="entry name" value="CarbopepD_reg_2"/>
    <property type="match status" value="1"/>
</dbReference>
<evidence type="ECO:0000256" key="2">
    <source>
        <dbReference type="ARBA" id="ARBA00022448"/>
    </source>
</evidence>
<dbReference type="OrthoDB" id="9805434at2"/>
<evidence type="ECO:0000256" key="9">
    <source>
        <dbReference type="RuleBase" id="RU003357"/>
    </source>
</evidence>
<dbReference type="EMBL" id="VNIA01000002">
    <property type="protein sequence ID" value="TYP98915.1"/>
    <property type="molecule type" value="Genomic_DNA"/>
</dbReference>
<keyword evidence="6 8" id="KW-0472">Membrane</keyword>
<reference evidence="13 14" key="1">
    <citation type="submission" date="2019-07" db="EMBL/GenBank/DDBJ databases">
        <title>Genomic Encyclopedia of Type Strains, Phase IV (KMG-IV): sequencing the most valuable type-strain genomes for metagenomic binning, comparative biology and taxonomic classification.</title>
        <authorList>
            <person name="Goeker M."/>
        </authorList>
    </citation>
    <scope>NUCLEOTIDE SEQUENCE [LARGE SCALE GENOMIC DNA]</scope>
    <source>
        <strain evidence="13 14">DSM 18961</strain>
    </source>
</reference>
<dbReference type="Pfam" id="PF07715">
    <property type="entry name" value="Plug"/>
    <property type="match status" value="1"/>
</dbReference>
<dbReference type="Gene3D" id="2.40.170.20">
    <property type="entry name" value="TonB-dependent receptor, beta-barrel domain"/>
    <property type="match status" value="1"/>
</dbReference>
<feature type="domain" description="TonB-dependent receptor-like beta-barrel" evidence="11">
    <location>
        <begin position="445"/>
        <end position="939"/>
    </location>
</feature>
<keyword evidence="7 8" id="KW-0998">Cell outer membrane</keyword>
<dbReference type="Pfam" id="PF00593">
    <property type="entry name" value="TonB_dep_Rec_b-barrel"/>
    <property type="match status" value="1"/>
</dbReference>
<proteinExistence type="inferred from homology"/>
<keyword evidence="13" id="KW-0675">Receptor</keyword>
<dbReference type="PANTHER" id="PTHR47234:SF3">
    <property type="entry name" value="SECRETIN_TONB SHORT N-TERMINAL DOMAIN-CONTAINING PROTEIN"/>
    <property type="match status" value="1"/>
</dbReference>
<dbReference type="InterPro" id="IPR036942">
    <property type="entry name" value="Beta-barrel_TonB_sf"/>
</dbReference>
<evidence type="ECO:0000256" key="7">
    <source>
        <dbReference type="ARBA" id="ARBA00023237"/>
    </source>
</evidence>
<dbReference type="RefSeq" id="WP_148869718.1">
    <property type="nucleotide sequence ID" value="NZ_VNIA01000002.1"/>
</dbReference>
<comment type="subcellular location">
    <subcellularLocation>
        <location evidence="1 8">Cell outer membrane</location>
        <topology evidence="1 8">Multi-pass membrane protein</topology>
    </subcellularLocation>
</comment>
<keyword evidence="3 8" id="KW-1134">Transmembrane beta strand</keyword>
<evidence type="ECO:0000256" key="4">
    <source>
        <dbReference type="ARBA" id="ARBA00022692"/>
    </source>
</evidence>
<dbReference type="SUPFAM" id="SSF49464">
    <property type="entry name" value="Carboxypeptidase regulatory domain-like"/>
    <property type="match status" value="1"/>
</dbReference>
<dbReference type="GO" id="GO:0009279">
    <property type="term" value="C:cell outer membrane"/>
    <property type="evidence" value="ECO:0007669"/>
    <property type="project" value="UniProtKB-SubCell"/>
</dbReference>
<sequence>MFLKNTVVHKILLFFSLYFFTSSYSQEKNKTVLLSKALDSISKKYDVFFTYNPTIVKGKKINSVIFSTTSLQASIQKIKTLTSYEIDYLGNSYYVLYKPQTNIASKNKEKFIIDTTTTRIKQKIDTENYITLKGIVLASENFPLKRATILENDTKNGTTTSNDGSFTLKLIKNNPITVTYIGYDAQIIKSQKEFLKIILKSGVQLDEVQIIGSRNNHRKKADSPVATDIVNINKVTNKSDLIDVNQLLQYSIPSFNATKQSGSDGADHIVPASYRGLGPDQTLVLINGKRRHQASLVNLYGTRGRGNSGTDLNTIPTSAIKRIEVLKDGASAQYGSDAIAGVINLVLKDTTDLVDINTTFGFYNASNNKDSSKKGVDGLTYKTDLNYGLKILKNGFVNISTEIISKDHTFRQGTNTRQNYGDAALKSNSIFLNSEIPISPKIKFYANGGYSDRNTEAFAFTRKKESERNVIDIYPNGFNPLITSDISDKSISAGIKGNYKNWNVDFSNTYGVNNFHYFIKNTLNATLLENSPTEFDAGGHQLSQNTVNLDFQKNFSYILKGMNIAFGLEHRKENYQIFSGEEASYSSYDINGDVVTPLTPVSDLITLNSVVRPRGSQGFPGYSPSNEVNESRTNFSFYLDSEFDFSEKWMLATALRYEHYSDFGSTLNSKLATRFKILPYANIRSSFSTGFRAPSLAQIYYNLKFTNYIGNEPVESFLIANNDPITEQFGIHQLKEEKAFNYSLGLALNLNKNLNITIDSYHIAIKDRIILSGNFDATTLNLDIQNVQFFANGVNTSTYGIDFKTNWEKQFNKSKLSIGFYGNINEMTIDKINNQNLNQEVFFGTRERYFLIASAPKHKFTLNTNFQKEMFNINLNLTRFSSVELIDWQISEDLINFNNSPLERINAATDFYKAKYTLDLHFGHKISKNITFQIGVNNLFNTYPTIQGNDTDSGGLWDAVQMGSSGSFYYSKLQFKF</sequence>
<gene>
    <name evidence="13" type="ORF">C7447_102233</name>
</gene>
<organism evidence="13 14">
    <name type="scientific">Tenacibaculum adriaticum</name>
    <dbReference type="NCBI Taxonomy" id="413713"/>
    <lineage>
        <taxon>Bacteria</taxon>
        <taxon>Pseudomonadati</taxon>
        <taxon>Bacteroidota</taxon>
        <taxon>Flavobacteriia</taxon>
        <taxon>Flavobacteriales</taxon>
        <taxon>Flavobacteriaceae</taxon>
        <taxon>Tenacibaculum</taxon>
    </lineage>
</organism>
<evidence type="ECO:0000256" key="1">
    <source>
        <dbReference type="ARBA" id="ARBA00004571"/>
    </source>
</evidence>
<comment type="similarity">
    <text evidence="8 9">Belongs to the TonB-dependent receptor family.</text>
</comment>
<dbReference type="InterPro" id="IPR012910">
    <property type="entry name" value="Plug_dom"/>
</dbReference>
<evidence type="ECO:0000256" key="10">
    <source>
        <dbReference type="SAM" id="SignalP"/>
    </source>
</evidence>